<accession>A0ABU9IDA0</accession>
<evidence type="ECO:0000256" key="1">
    <source>
        <dbReference type="SAM" id="MobiDB-lite"/>
    </source>
</evidence>
<evidence type="ECO:0000313" key="3">
    <source>
        <dbReference type="EMBL" id="MEL1250411.1"/>
    </source>
</evidence>
<feature type="region of interest" description="Disordered" evidence="1">
    <location>
        <begin position="107"/>
        <end position="129"/>
    </location>
</feature>
<dbReference type="EMBL" id="JBBYHV010000001">
    <property type="protein sequence ID" value="MEL1250411.1"/>
    <property type="molecule type" value="Genomic_DNA"/>
</dbReference>
<dbReference type="SUPFAM" id="SSF141371">
    <property type="entry name" value="PilZ domain-like"/>
    <property type="match status" value="1"/>
</dbReference>
<evidence type="ECO:0000313" key="4">
    <source>
        <dbReference type="Proteomes" id="UP001497045"/>
    </source>
</evidence>
<reference evidence="3 4" key="1">
    <citation type="submission" date="2024-04" db="EMBL/GenBank/DDBJ databases">
        <title>Aurantiacibacter sp. DGU6 16S ribosomal RNA gene Genome sequencing and assembly.</title>
        <authorList>
            <person name="Park S."/>
        </authorList>
    </citation>
    <scope>NUCLEOTIDE SEQUENCE [LARGE SCALE GENOMIC DNA]</scope>
    <source>
        <strain evidence="3 4">DGU6</strain>
    </source>
</reference>
<protein>
    <submittedName>
        <fullName evidence="3">PilZ domain-containing protein</fullName>
    </submittedName>
</protein>
<proteinExistence type="predicted"/>
<dbReference type="Gene3D" id="2.40.10.220">
    <property type="entry name" value="predicted glycosyltransferase like domains"/>
    <property type="match status" value="1"/>
</dbReference>
<dbReference type="InterPro" id="IPR009875">
    <property type="entry name" value="PilZ_domain"/>
</dbReference>
<dbReference type="Proteomes" id="UP001497045">
    <property type="component" value="Unassembled WGS sequence"/>
</dbReference>
<gene>
    <name evidence="3" type="ORF">AAEO60_06985</name>
</gene>
<sequence>MKLFGSAKPVSVTEQRAKPRTRVDCFATLAMPSGERQGRLYDISTDGARFVTDSPPAKGASAILDWDLHEAYCHVIWTKPGMCGVQFDRPISAKAVQDLAEAAPAGPRLVHPAGGDAGGGSAPPTRFVG</sequence>
<organism evidence="3 4">
    <name type="scientific">Aurantiacibacter gilvus</name>
    <dbReference type="NCBI Taxonomy" id="3139141"/>
    <lineage>
        <taxon>Bacteria</taxon>
        <taxon>Pseudomonadati</taxon>
        <taxon>Pseudomonadota</taxon>
        <taxon>Alphaproteobacteria</taxon>
        <taxon>Sphingomonadales</taxon>
        <taxon>Erythrobacteraceae</taxon>
        <taxon>Aurantiacibacter</taxon>
    </lineage>
</organism>
<dbReference type="Pfam" id="PF07238">
    <property type="entry name" value="PilZ"/>
    <property type="match status" value="1"/>
</dbReference>
<evidence type="ECO:0000259" key="2">
    <source>
        <dbReference type="Pfam" id="PF07238"/>
    </source>
</evidence>
<dbReference type="RefSeq" id="WP_341672930.1">
    <property type="nucleotide sequence ID" value="NZ_JBBYHV010000001.1"/>
</dbReference>
<feature type="domain" description="PilZ" evidence="2">
    <location>
        <begin position="14"/>
        <end position="100"/>
    </location>
</feature>
<name>A0ABU9IDA0_9SPHN</name>
<keyword evidence="4" id="KW-1185">Reference proteome</keyword>
<comment type="caution">
    <text evidence="3">The sequence shown here is derived from an EMBL/GenBank/DDBJ whole genome shotgun (WGS) entry which is preliminary data.</text>
</comment>